<keyword evidence="2" id="KW-1133">Transmembrane helix</keyword>
<feature type="signal peptide" evidence="3">
    <location>
        <begin position="1"/>
        <end position="24"/>
    </location>
</feature>
<feature type="compositionally biased region" description="Basic and acidic residues" evidence="1">
    <location>
        <begin position="333"/>
        <end position="343"/>
    </location>
</feature>
<evidence type="ECO:0000256" key="2">
    <source>
        <dbReference type="SAM" id="Phobius"/>
    </source>
</evidence>
<feature type="chain" id="PRO_5043752298" evidence="3">
    <location>
        <begin position="25"/>
        <end position="441"/>
    </location>
</feature>
<name>A0AAV2T2B6_CALDB</name>
<accession>A0AAV2T2B6</accession>
<sequence>MHRTPTMPERIFVVLGLLIVLASAVPLLNPAGSVTGNRGEEITSGNKSRETNLSVSATTNITNVVDGSIQSKFDPNSMKTVRPDEKLTEKDDSLSVVKPPVVQSRRLDGLANVKSRVKSSSYPASEKGVNKKMQSRTVGLDNPTDEASDVDVNSSKHAQLEDNGDNDEEEQGKTVRHSARSSLESAGKPHVEGRDRYPAKVTPPVVLIKETSHQESVKSDRLARNVSADLVSVLGKQGEAKEDVKGLKVQDEPVKQANFQDQIAAPNILSENNRGTGKGFKKIKNVEKPDDDEEKDESGEDSKESQDIGGAQIKPPNRPKFSNSRLPSVNRFRFADTRAEETPGLRGGRRLLPPYSPKSMKPKVAPAPKLSDIHSDKTSQDELSFPVEYILMVICLIVIVVMLLWRRLWFAVCTVCTRRHSASETGGHRYKASYKPLSASA</sequence>
<keyword evidence="2" id="KW-0812">Transmembrane</keyword>
<keyword evidence="2" id="KW-0472">Membrane</keyword>
<evidence type="ECO:0000256" key="1">
    <source>
        <dbReference type="SAM" id="MobiDB-lite"/>
    </source>
</evidence>
<evidence type="ECO:0000256" key="3">
    <source>
        <dbReference type="SAM" id="SignalP"/>
    </source>
</evidence>
<keyword evidence="3" id="KW-0732">Signal</keyword>
<feature type="compositionally biased region" description="Basic and acidic residues" evidence="1">
    <location>
        <begin position="187"/>
        <end position="198"/>
    </location>
</feature>
<organism evidence="4 5">
    <name type="scientific">Calicophoron daubneyi</name>
    <name type="common">Rumen fluke</name>
    <name type="synonym">Paramphistomum daubneyi</name>
    <dbReference type="NCBI Taxonomy" id="300641"/>
    <lineage>
        <taxon>Eukaryota</taxon>
        <taxon>Metazoa</taxon>
        <taxon>Spiralia</taxon>
        <taxon>Lophotrochozoa</taxon>
        <taxon>Platyhelminthes</taxon>
        <taxon>Trematoda</taxon>
        <taxon>Digenea</taxon>
        <taxon>Plagiorchiida</taxon>
        <taxon>Pronocephalata</taxon>
        <taxon>Paramphistomoidea</taxon>
        <taxon>Paramphistomidae</taxon>
        <taxon>Calicophoron</taxon>
    </lineage>
</organism>
<gene>
    <name evidence="4" type="ORF">CDAUBV1_LOCUS3716</name>
</gene>
<dbReference type="EMBL" id="CAXLJL010000090">
    <property type="protein sequence ID" value="CAL5131289.1"/>
    <property type="molecule type" value="Genomic_DNA"/>
</dbReference>
<proteinExistence type="predicted"/>
<feature type="compositionally biased region" description="Basic and acidic residues" evidence="1">
    <location>
        <begin position="81"/>
        <end position="93"/>
    </location>
</feature>
<evidence type="ECO:0000313" key="5">
    <source>
        <dbReference type="Proteomes" id="UP001497525"/>
    </source>
</evidence>
<comment type="caution">
    <text evidence="4">The sequence shown here is derived from an EMBL/GenBank/DDBJ whole genome shotgun (WGS) entry which is preliminary data.</text>
</comment>
<reference evidence="4" key="1">
    <citation type="submission" date="2024-06" db="EMBL/GenBank/DDBJ databases">
        <authorList>
            <person name="Liu X."/>
            <person name="Lenzi L."/>
            <person name="Haldenby T S."/>
            <person name="Uol C."/>
        </authorList>
    </citation>
    <scope>NUCLEOTIDE SEQUENCE</scope>
</reference>
<protein>
    <submittedName>
        <fullName evidence="4">Uncharacterized protein</fullName>
    </submittedName>
</protein>
<feature type="compositionally biased region" description="Acidic residues" evidence="1">
    <location>
        <begin position="289"/>
        <end position="299"/>
    </location>
</feature>
<dbReference type="AlphaFoldDB" id="A0AAV2T2B6"/>
<evidence type="ECO:0000313" key="4">
    <source>
        <dbReference type="EMBL" id="CAL5131289.1"/>
    </source>
</evidence>
<feature type="transmembrane region" description="Helical" evidence="2">
    <location>
        <begin position="389"/>
        <end position="409"/>
    </location>
</feature>
<feature type="region of interest" description="Disordered" evidence="1">
    <location>
        <begin position="69"/>
        <end position="199"/>
    </location>
</feature>
<feature type="compositionally biased region" description="Polar residues" evidence="1">
    <location>
        <begin position="69"/>
        <end position="79"/>
    </location>
</feature>
<dbReference type="Proteomes" id="UP001497525">
    <property type="component" value="Unassembled WGS sequence"/>
</dbReference>
<feature type="region of interest" description="Disordered" evidence="1">
    <location>
        <begin position="257"/>
        <end position="375"/>
    </location>
</feature>